<organism evidence="1 2">
    <name type="scientific">Kocuria oceani</name>
    <dbReference type="NCBI Taxonomy" id="988827"/>
    <lineage>
        <taxon>Bacteria</taxon>
        <taxon>Bacillati</taxon>
        <taxon>Actinomycetota</taxon>
        <taxon>Actinomycetes</taxon>
        <taxon>Micrococcales</taxon>
        <taxon>Micrococcaceae</taxon>
        <taxon>Kocuria</taxon>
    </lineage>
</organism>
<evidence type="ECO:0000313" key="2">
    <source>
        <dbReference type="Proteomes" id="UP001595797"/>
    </source>
</evidence>
<protein>
    <submittedName>
        <fullName evidence="1">Uncharacterized protein</fullName>
    </submittedName>
</protein>
<proteinExistence type="predicted"/>
<reference evidence="2" key="1">
    <citation type="journal article" date="2019" name="Int. J. Syst. Evol. Microbiol.">
        <title>The Global Catalogue of Microorganisms (GCM) 10K type strain sequencing project: providing services to taxonomists for standard genome sequencing and annotation.</title>
        <authorList>
            <consortium name="The Broad Institute Genomics Platform"/>
            <consortium name="The Broad Institute Genome Sequencing Center for Infectious Disease"/>
            <person name="Wu L."/>
            <person name="Ma J."/>
        </authorList>
    </citation>
    <scope>NUCLEOTIDE SEQUENCE [LARGE SCALE GENOMIC DNA]</scope>
    <source>
        <strain evidence="2">CGMCC 4.6946</strain>
    </source>
</reference>
<gene>
    <name evidence="1" type="ORF">ACFPCS_13725</name>
</gene>
<evidence type="ECO:0000313" key="1">
    <source>
        <dbReference type="EMBL" id="MFC4904629.1"/>
    </source>
</evidence>
<name>A0ABV9TKY6_9MICC</name>
<sequence length="190" mass="21497">MTSQLPGTWHEPHREVLFPPYEAQRLWTEQAIPKLESVASTYGGYITYGDLGDHLFETTKVRTTNLLPRWIRFTLHNVLDYCDERNLPATTALVVQKESGRVGPGFNAWLQLQNRRPIDNVDELEAVAAQERLASYRLYCPDVPDNAVPMPTPQLGKRINSGDVEWPWAAPPCASCGGPLKFYEPCRVCN</sequence>
<keyword evidence="2" id="KW-1185">Reference proteome</keyword>
<dbReference type="Proteomes" id="UP001595797">
    <property type="component" value="Unassembled WGS sequence"/>
</dbReference>
<comment type="caution">
    <text evidence="1">The sequence shown here is derived from an EMBL/GenBank/DDBJ whole genome shotgun (WGS) entry which is preliminary data.</text>
</comment>
<dbReference type="RefSeq" id="WP_277552602.1">
    <property type="nucleotide sequence ID" value="NZ_JARAMH010000032.1"/>
</dbReference>
<accession>A0ABV9TKY6</accession>
<dbReference type="EMBL" id="JBHSIW010000019">
    <property type="protein sequence ID" value="MFC4904629.1"/>
    <property type="molecule type" value="Genomic_DNA"/>
</dbReference>